<comment type="similarity">
    <text evidence="3">Belongs to the class-III pyridoxal-phosphate-dependent aminotransferase family.</text>
</comment>
<evidence type="ECO:0000256" key="3">
    <source>
        <dbReference type="RuleBase" id="RU003560"/>
    </source>
</evidence>
<evidence type="ECO:0000313" key="5">
    <source>
        <dbReference type="Proteomes" id="UP001164693"/>
    </source>
</evidence>
<keyword evidence="4" id="KW-0032">Aminotransferase</keyword>
<dbReference type="InterPro" id="IPR015421">
    <property type="entry name" value="PyrdxlP-dep_Trfase_major"/>
</dbReference>
<evidence type="ECO:0000256" key="2">
    <source>
        <dbReference type="ARBA" id="ARBA00022898"/>
    </source>
</evidence>
<dbReference type="GO" id="GO:0008483">
    <property type="term" value="F:transaminase activity"/>
    <property type="evidence" value="ECO:0007669"/>
    <property type="project" value="UniProtKB-KW"/>
</dbReference>
<keyword evidence="4" id="KW-0808">Transferase</keyword>
<dbReference type="InterPro" id="IPR005814">
    <property type="entry name" value="Aminotrans_3"/>
</dbReference>
<dbReference type="EMBL" id="CP097463">
    <property type="protein sequence ID" value="WAX58302.1"/>
    <property type="molecule type" value="Genomic_DNA"/>
</dbReference>
<dbReference type="PANTHER" id="PTHR43713">
    <property type="entry name" value="GLUTAMATE-1-SEMIALDEHYDE 2,1-AMINOMUTASE"/>
    <property type="match status" value="1"/>
</dbReference>
<evidence type="ECO:0000313" key="4">
    <source>
        <dbReference type="EMBL" id="WAX58302.1"/>
    </source>
</evidence>
<name>A0ABY7K0G4_9ACTN</name>
<comment type="cofactor">
    <cofactor evidence="1">
        <name>pyridoxal 5'-phosphate</name>
        <dbReference type="ChEBI" id="CHEBI:597326"/>
    </cofactor>
</comment>
<dbReference type="PANTHER" id="PTHR43713:SF3">
    <property type="entry name" value="GLUTAMATE-1-SEMIALDEHYDE 2,1-AMINOMUTASE 1, CHLOROPLASTIC-RELATED"/>
    <property type="match status" value="1"/>
</dbReference>
<dbReference type="Gene3D" id="3.90.1150.10">
    <property type="entry name" value="Aspartate Aminotransferase, domain 1"/>
    <property type="match status" value="1"/>
</dbReference>
<keyword evidence="5" id="KW-1185">Reference proteome</keyword>
<reference evidence="4" key="1">
    <citation type="submission" date="2022-05" db="EMBL/GenBank/DDBJ databases">
        <title>Jatrophihabitans sp. SB3-54 whole genome sequence.</title>
        <authorList>
            <person name="Suh M.K."/>
            <person name="Eom M.K."/>
            <person name="Kim J.S."/>
            <person name="Kim H.S."/>
            <person name="Do H.E."/>
            <person name="Shin Y.K."/>
            <person name="Lee J.-S."/>
        </authorList>
    </citation>
    <scope>NUCLEOTIDE SEQUENCE</scope>
    <source>
        <strain evidence="4">SB3-54</strain>
    </source>
</reference>
<evidence type="ECO:0000256" key="1">
    <source>
        <dbReference type="ARBA" id="ARBA00001933"/>
    </source>
</evidence>
<accession>A0ABY7K0G4</accession>
<dbReference type="Pfam" id="PF00202">
    <property type="entry name" value="Aminotran_3"/>
    <property type="match status" value="1"/>
</dbReference>
<gene>
    <name evidence="4" type="ORF">M6B22_05930</name>
</gene>
<organism evidence="4 5">
    <name type="scientific">Jatrophihabitans cynanchi</name>
    <dbReference type="NCBI Taxonomy" id="2944128"/>
    <lineage>
        <taxon>Bacteria</taxon>
        <taxon>Bacillati</taxon>
        <taxon>Actinomycetota</taxon>
        <taxon>Actinomycetes</taxon>
        <taxon>Jatrophihabitantales</taxon>
        <taxon>Jatrophihabitantaceae</taxon>
        <taxon>Jatrophihabitans</taxon>
    </lineage>
</organism>
<dbReference type="Gene3D" id="3.40.640.10">
    <property type="entry name" value="Type I PLP-dependent aspartate aminotransferase-like (Major domain)"/>
    <property type="match status" value="1"/>
</dbReference>
<dbReference type="Proteomes" id="UP001164693">
    <property type="component" value="Chromosome"/>
</dbReference>
<dbReference type="InterPro" id="IPR015424">
    <property type="entry name" value="PyrdxlP-dep_Trfase"/>
</dbReference>
<sequence length="444" mass="47635">MSSPAQATSSPAGVDVERRLLARIPGGTQLLSKRPEQFAPGQWPRFYARAKGVEVWDLDGRRYLDMSITGVGTCVLGFADDEVNAAVHAAVERGSMSTLNCVEDLVLADLLVELHPWADMVRYARTGGEALSVAVRLARAATGRSAVAFCGYHGWSDWYIAANLADSRELDGHLLPGLDPAGVPRELQATALPFRYNQPDDLRRIVADHGHDLAAIVMEPVRGNNPDPGFLEQVRRIATESGAVLIFDEVTSGLRLNTGGAHLTFGVHPDVAVFAKALSNGYPMAAVIGIGAVMEAAQRSFVSSSYWTELIGPTAAIATLTKHRRLDVGARLTAIGVRVQQGWRSAAATSGLAIEVSGIPPLSHLAFEHHPQATATLYTQLMLERGFLAGKAFYASYAHEDHLIDAYLESVHEVFGLLATAVAQESVEAQLRGPVAQTGFARLT</sequence>
<dbReference type="InterPro" id="IPR015422">
    <property type="entry name" value="PyrdxlP-dep_Trfase_small"/>
</dbReference>
<protein>
    <submittedName>
        <fullName evidence="4">Aminotransferase class III-fold pyridoxal phosphate-dependent enzyme</fullName>
    </submittedName>
</protein>
<dbReference type="RefSeq" id="WP_269444852.1">
    <property type="nucleotide sequence ID" value="NZ_CP097463.1"/>
</dbReference>
<proteinExistence type="inferred from homology"/>
<keyword evidence="2 3" id="KW-0663">Pyridoxal phosphate</keyword>
<dbReference type="SUPFAM" id="SSF53383">
    <property type="entry name" value="PLP-dependent transferases"/>
    <property type="match status" value="1"/>
</dbReference>